<keyword evidence="2" id="KW-1185">Reference proteome</keyword>
<evidence type="ECO:0000313" key="2">
    <source>
        <dbReference type="Proteomes" id="UP000296049"/>
    </source>
</evidence>
<proteinExistence type="predicted"/>
<dbReference type="Proteomes" id="UP000296049">
    <property type="component" value="Unassembled WGS sequence"/>
</dbReference>
<gene>
    <name evidence="1" type="ORF">Anapl_08700</name>
</gene>
<sequence>MPGEKQTINISQDVTSPNLTVFLICCHHQNNQPLLNYDGFSSTAQTNSSRWGKGNTQRTEIRCTERIVQPKRRKVKEVMPRLSTSSACESEAREACSRTRGQTRCTHKGWQGREGRKQKRSLAVPSDLRNAALGISVKVHEQKLRCSQCDDKQIRIKYVVVRSVKRRRGSSRVEALEQENSFRFV</sequence>
<reference evidence="2" key="1">
    <citation type="journal article" date="2013" name="Nat. Genet.">
        <title>The duck genome and transcriptome provide insight into an avian influenza virus reservoir species.</title>
        <authorList>
            <person name="Huang Y."/>
            <person name="Li Y."/>
            <person name="Burt D.W."/>
            <person name="Chen H."/>
            <person name="Zhang Y."/>
            <person name="Qian W."/>
            <person name="Kim H."/>
            <person name="Gan S."/>
            <person name="Zhao Y."/>
            <person name="Li J."/>
            <person name="Yi K."/>
            <person name="Feng H."/>
            <person name="Zhu P."/>
            <person name="Li B."/>
            <person name="Liu Q."/>
            <person name="Fairley S."/>
            <person name="Magor K.E."/>
            <person name="Du Z."/>
            <person name="Hu X."/>
            <person name="Goodman L."/>
            <person name="Tafer H."/>
            <person name="Vignal A."/>
            <person name="Lee T."/>
            <person name="Kim K.W."/>
            <person name="Sheng Z."/>
            <person name="An Y."/>
            <person name="Searle S."/>
            <person name="Herrero J."/>
            <person name="Groenen M.A."/>
            <person name="Crooijmans R.P."/>
            <person name="Faraut T."/>
            <person name="Cai Q."/>
            <person name="Webster R.G."/>
            <person name="Aldridge J.R."/>
            <person name="Warren W.C."/>
            <person name="Bartschat S."/>
            <person name="Kehr S."/>
            <person name="Marz M."/>
            <person name="Stadler P.F."/>
            <person name="Smith J."/>
            <person name="Kraus R.H."/>
            <person name="Zhao Y."/>
            <person name="Ren L."/>
            <person name="Fei J."/>
            <person name="Morisson M."/>
            <person name="Kaiser P."/>
            <person name="Griffin D.K."/>
            <person name="Rao M."/>
            <person name="Pitel F."/>
            <person name="Wang J."/>
            <person name="Li N."/>
        </authorList>
    </citation>
    <scope>NUCLEOTIDE SEQUENCE [LARGE SCALE GENOMIC DNA]</scope>
</reference>
<name>R0JWW2_ANAPL</name>
<evidence type="ECO:0000313" key="1">
    <source>
        <dbReference type="EMBL" id="EOB01752.1"/>
    </source>
</evidence>
<dbReference type="AlphaFoldDB" id="R0JWW2"/>
<protein>
    <submittedName>
        <fullName evidence="1">Uncharacterized protein</fullName>
    </submittedName>
</protein>
<accession>R0JWW2</accession>
<organism evidence="1 2">
    <name type="scientific">Anas platyrhynchos</name>
    <name type="common">Mallard</name>
    <name type="synonym">Anas boschas</name>
    <dbReference type="NCBI Taxonomy" id="8839"/>
    <lineage>
        <taxon>Eukaryota</taxon>
        <taxon>Metazoa</taxon>
        <taxon>Chordata</taxon>
        <taxon>Craniata</taxon>
        <taxon>Vertebrata</taxon>
        <taxon>Euteleostomi</taxon>
        <taxon>Archelosauria</taxon>
        <taxon>Archosauria</taxon>
        <taxon>Dinosauria</taxon>
        <taxon>Saurischia</taxon>
        <taxon>Theropoda</taxon>
        <taxon>Coelurosauria</taxon>
        <taxon>Aves</taxon>
        <taxon>Neognathae</taxon>
        <taxon>Galloanserae</taxon>
        <taxon>Anseriformes</taxon>
        <taxon>Anatidae</taxon>
        <taxon>Anatinae</taxon>
        <taxon>Anas</taxon>
    </lineage>
</organism>
<dbReference type="EMBL" id="KB743048">
    <property type="protein sequence ID" value="EOB01752.1"/>
    <property type="molecule type" value="Genomic_DNA"/>
</dbReference>